<accession>A0A6B8WH20</accession>
<dbReference type="KEGG" id="ccoe:CETAM_13215"/>
<feature type="transmembrane region" description="Helical" evidence="6">
    <location>
        <begin position="264"/>
        <end position="280"/>
    </location>
</feature>
<dbReference type="GO" id="GO:0005886">
    <property type="term" value="C:plasma membrane"/>
    <property type="evidence" value="ECO:0007669"/>
    <property type="project" value="UniProtKB-SubCell"/>
</dbReference>
<dbReference type="PANTHER" id="PTHR23508">
    <property type="entry name" value="CARBOXYLIC ACID TRANSPORTER PROTEIN HOMOLOG"/>
    <property type="match status" value="1"/>
</dbReference>
<evidence type="ECO:0000256" key="4">
    <source>
        <dbReference type="ARBA" id="ARBA00023136"/>
    </source>
</evidence>
<keyword evidence="9" id="KW-1185">Reference proteome</keyword>
<feature type="transmembrane region" description="Helical" evidence="6">
    <location>
        <begin position="152"/>
        <end position="175"/>
    </location>
</feature>
<dbReference type="InterPro" id="IPR020846">
    <property type="entry name" value="MFS_dom"/>
</dbReference>
<proteinExistence type="predicted"/>
<feature type="region of interest" description="Disordered" evidence="5">
    <location>
        <begin position="444"/>
        <end position="467"/>
    </location>
</feature>
<dbReference type="Gene3D" id="1.20.1250.20">
    <property type="entry name" value="MFS general substrate transporter like domains"/>
    <property type="match status" value="1"/>
</dbReference>
<dbReference type="InterPro" id="IPR005829">
    <property type="entry name" value="Sugar_transporter_CS"/>
</dbReference>
<evidence type="ECO:0000256" key="2">
    <source>
        <dbReference type="ARBA" id="ARBA00022692"/>
    </source>
</evidence>
<evidence type="ECO:0000259" key="7">
    <source>
        <dbReference type="PROSITE" id="PS50850"/>
    </source>
</evidence>
<evidence type="ECO:0000256" key="1">
    <source>
        <dbReference type="ARBA" id="ARBA00004651"/>
    </source>
</evidence>
<feature type="transmembrane region" description="Helical" evidence="6">
    <location>
        <begin position="387"/>
        <end position="406"/>
    </location>
</feature>
<dbReference type="InterPro" id="IPR036259">
    <property type="entry name" value="MFS_trans_sf"/>
</dbReference>
<feature type="transmembrane region" description="Helical" evidence="6">
    <location>
        <begin position="181"/>
        <end position="201"/>
    </location>
</feature>
<keyword evidence="4 6" id="KW-0472">Membrane</keyword>
<keyword evidence="2 6" id="KW-0812">Transmembrane</keyword>
<keyword evidence="3 6" id="KW-1133">Transmembrane helix</keyword>
<evidence type="ECO:0000313" key="8">
    <source>
        <dbReference type="EMBL" id="QGU05868.1"/>
    </source>
</evidence>
<dbReference type="CDD" id="cd17365">
    <property type="entry name" value="MFS_PcaK_like"/>
    <property type="match status" value="1"/>
</dbReference>
<dbReference type="PROSITE" id="PS50850">
    <property type="entry name" value="MFS"/>
    <property type="match status" value="1"/>
</dbReference>
<feature type="transmembrane region" description="Helical" evidence="6">
    <location>
        <begin position="93"/>
        <end position="111"/>
    </location>
</feature>
<comment type="subcellular location">
    <subcellularLocation>
        <location evidence="1">Cell membrane</location>
        <topology evidence="1">Multi-pass membrane protein</topology>
    </subcellularLocation>
</comment>
<protein>
    <submittedName>
        <fullName evidence="8">4-hydroxybenzoate transporter PcaK</fullName>
    </submittedName>
</protein>
<organism evidence="8 9">
    <name type="scientific">Corynebacterium comes</name>
    <dbReference type="NCBI Taxonomy" id="2675218"/>
    <lineage>
        <taxon>Bacteria</taxon>
        <taxon>Bacillati</taxon>
        <taxon>Actinomycetota</taxon>
        <taxon>Actinomycetes</taxon>
        <taxon>Mycobacteriales</taxon>
        <taxon>Corynebacteriaceae</taxon>
        <taxon>Corynebacterium</taxon>
    </lineage>
</organism>
<dbReference type="PROSITE" id="PS00217">
    <property type="entry name" value="SUGAR_TRANSPORT_2"/>
    <property type="match status" value="1"/>
</dbReference>
<feature type="transmembrane region" description="Helical" evidence="6">
    <location>
        <begin position="117"/>
        <end position="140"/>
    </location>
</feature>
<dbReference type="PANTHER" id="PTHR23508:SF10">
    <property type="entry name" value="CARBOXYLIC ACID TRANSPORTER PROTEIN HOMOLOG"/>
    <property type="match status" value="1"/>
</dbReference>
<sequence>MNTTTTNDTTLREKIDQRPMRARQWVIIGVAVLLMMTEGYDVQAMAFTSSAVLEDLGLNGSQLGMLLSAGLIGMAIGTAGVGPFADRYGRRPVLLASIAVNALGLFLTATADSTSEILIWRLVTGLGIGGIMTSGIVLVSEYANAKYRPLALSVYSAGFPIGATFGGLAAVPVIQNFGWQGVFYLGGSITLAVLVGVAVFIPESLDHLATRYRNGSEKAHGQATEIAHRLKIEGPIVLGSAESKTRSRSGYGALFSRENVRGTLLLWGMYFLVMSSFYFASSWTPRLLVEIGLTAEQGIWGGLVIMAGGLVGNILYGFCAARWDPRRVMVVFASLSATMMVAFATTTSTLFLALGIGLLLGVFINGCMAALYTIAPMSYTSDLRSTGVGMAMGIGRCGSILAPILVGGLLDIGWAPIAMYIMFAVVLLIVAGIAPALPRRQGVKENLSSSEGPGVSTPEKSFSYAAD</sequence>
<dbReference type="PROSITE" id="PS00216">
    <property type="entry name" value="SUGAR_TRANSPORT_1"/>
    <property type="match status" value="1"/>
</dbReference>
<evidence type="ECO:0000256" key="3">
    <source>
        <dbReference type="ARBA" id="ARBA00022989"/>
    </source>
</evidence>
<feature type="transmembrane region" description="Helical" evidence="6">
    <location>
        <begin position="60"/>
        <end position="81"/>
    </location>
</feature>
<dbReference type="Proteomes" id="UP000425178">
    <property type="component" value="Chromosome"/>
</dbReference>
<dbReference type="AlphaFoldDB" id="A0A6B8WH20"/>
<feature type="transmembrane region" description="Helical" evidence="6">
    <location>
        <begin position="351"/>
        <end position="375"/>
    </location>
</feature>
<feature type="transmembrane region" description="Helical" evidence="6">
    <location>
        <begin position="412"/>
        <end position="437"/>
    </location>
</feature>
<dbReference type="GO" id="GO:0046943">
    <property type="term" value="F:carboxylic acid transmembrane transporter activity"/>
    <property type="evidence" value="ECO:0007669"/>
    <property type="project" value="TreeGrafter"/>
</dbReference>
<evidence type="ECO:0000256" key="6">
    <source>
        <dbReference type="SAM" id="Phobius"/>
    </source>
</evidence>
<feature type="domain" description="Major facilitator superfamily (MFS) profile" evidence="7">
    <location>
        <begin position="27"/>
        <end position="442"/>
    </location>
</feature>
<dbReference type="EMBL" id="CP046453">
    <property type="protein sequence ID" value="QGU05868.1"/>
    <property type="molecule type" value="Genomic_DNA"/>
</dbReference>
<gene>
    <name evidence="8" type="primary">pcaK8</name>
    <name evidence="8" type="ORF">CETAM_13215</name>
</gene>
<dbReference type="Pfam" id="PF07690">
    <property type="entry name" value="MFS_1"/>
    <property type="match status" value="1"/>
</dbReference>
<feature type="transmembrane region" description="Helical" evidence="6">
    <location>
        <begin position="22"/>
        <end position="40"/>
    </location>
</feature>
<reference evidence="8 9" key="1">
    <citation type="journal article" date="2021" name="Int. J. Syst. Evol. Microbiol.">
        <title>Classification of three corynebacterial strains isolated from a small paddock in North Rhine-Westphalia: proposal of &lt;i&gt;Corynebacterium kalinowskii&lt;/i&gt; sp. nov., &lt;i&gt;Corynebacterium comes&lt;/i&gt; sp. nov. and &lt;i&gt;Corynebacterium occultum&lt;/i&gt; sp. nov.</title>
        <authorList>
            <person name="Schaffert L."/>
            <person name="Ruwe M."/>
            <person name="Milse J."/>
            <person name="Hanuschka K."/>
            <person name="Ortseifen V."/>
            <person name="Droste J."/>
            <person name="Brandt D."/>
            <person name="Schl L."/>
            <person name="Kutter Y."/>
            <person name="Vinke S."/>
            <person name="Vieh P."/>
            <person name="Jacob L."/>
            <person name="L N.C."/>
            <person name="Schulte-Berndt E."/>
            <person name="Hain C."/>
            <person name="Linder M."/>
            <person name="Schmidt P."/>
            <person name="Wollenschl L."/>
            <person name="Luttermann T."/>
            <person name="Thieme E."/>
            <person name="Hassa J."/>
            <person name="Haak M."/>
            <person name="Wittchen M."/>
            <person name="Mentz A."/>
            <person name="Persicke M."/>
            <person name="Busche T."/>
            <person name="R C."/>
        </authorList>
    </citation>
    <scope>NUCLEOTIDE SEQUENCE [LARGE SCALE GENOMIC DNA]</scope>
    <source>
        <strain evidence="8 9">2019</strain>
    </source>
</reference>
<feature type="transmembrane region" description="Helical" evidence="6">
    <location>
        <begin position="328"/>
        <end position="345"/>
    </location>
</feature>
<feature type="transmembrane region" description="Helical" evidence="6">
    <location>
        <begin position="300"/>
        <end position="321"/>
    </location>
</feature>
<dbReference type="InterPro" id="IPR011701">
    <property type="entry name" value="MFS"/>
</dbReference>
<name>A0A6B8WH20_9CORY</name>
<evidence type="ECO:0000256" key="5">
    <source>
        <dbReference type="SAM" id="MobiDB-lite"/>
    </source>
</evidence>
<dbReference type="SUPFAM" id="SSF103473">
    <property type="entry name" value="MFS general substrate transporter"/>
    <property type="match status" value="1"/>
</dbReference>
<evidence type="ECO:0000313" key="9">
    <source>
        <dbReference type="Proteomes" id="UP000425178"/>
    </source>
</evidence>